<dbReference type="RefSeq" id="WP_158945845.1">
    <property type="nucleotide sequence ID" value="NZ_CP046400.1"/>
</dbReference>
<evidence type="ECO:0000313" key="2">
    <source>
        <dbReference type="Proteomes" id="UP000428328"/>
    </source>
</evidence>
<name>A0A6I6J864_9BACT</name>
<accession>A0A6I6J864</accession>
<protein>
    <submittedName>
        <fullName evidence="1">Uncharacterized protein</fullName>
    </submittedName>
</protein>
<reference evidence="1 2" key="1">
    <citation type="submission" date="2019-11" db="EMBL/GenBank/DDBJ databases">
        <authorList>
            <person name="Zheng R.K."/>
            <person name="Sun C.M."/>
        </authorList>
    </citation>
    <scope>NUCLEOTIDE SEQUENCE [LARGE SCALE GENOMIC DNA]</scope>
    <source>
        <strain evidence="1 2">SRB007</strain>
    </source>
</reference>
<dbReference type="KEGG" id="psel:GM415_00845"/>
<dbReference type="AlphaFoldDB" id="A0A6I6J864"/>
<sequence length="525" mass="59608">MTASPPGNNSPRKPAEQRLEIYQRKLRALKDRSSLREVMERELLLKFIEVNHSSINEYPLLPAQQKSVVELLCGRIGHPGYEFIHKHIGDFIVLLVHYEKAGKVGDKEKAAELRARLVNTESMLIKCVQGIVYTMALITDNFEEIVLRHFGQSALKKYSELIEKYELDERFWTAFVEEFVATQVEEAHKEILEGEKFNISKERNFLIIRFLFDDILSKLNPTSQAIDKTRIQKSYLASLEDEATTRRSKLVQSILVKGVSSLPKADTIPQKEFVQAARITCMDPVAQDFEKAYANRVTQAKEQKAKGETPDPEKAKREQLEFKFLMDQVIGAGVGAAIAIGRTSDHFYRAMEEFVPEQISGIRSLSHDFTFATLERILYFLLENHTIHILRETGRSEGGKIQVRSGRARRAPAAEVDALPGMTKIRKTQLFANDVTREDTLLFKPKTAKQMASAMAMLSLEPELQAALSRIWKEAAFRVDIMVLLNLELIAKTTTNLQNKLAEILEKYGVAKRSSNDPVDEVLPS</sequence>
<keyword evidence="2" id="KW-1185">Reference proteome</keyword>
<evidence type="ECO:0000313" key="1">
    <source>
        <dbReference type="EMBL" id="QGY38745.1"/>
    </source>
</evidence>
<gene>
    <name evidence="1" type="ORF">GM415_00845</name>
</gene>
<organism evidence="1 2">
    <name type="scientific">Pseudodesulfovibrio cashew</name>
    <dbReference type="NCBI Taxonomy" id="2678688"/>
    <lineage>
        <taxon>Bacteria</taxon>
        <taxon>Pseudomonadati</taxon>
        <taxon>Thermodesulfobacteriota</taxon>
        <taxon>Desulfovibrionia</taxon>
        <taxon>Desulfovibrionales</taxon>
        <taxon>Desulfovibrionaceae</taxon>
    </lineage>
</organism>
<dbReference type="EMBL" id="CP046400">
    <property type="protein sequence ID" value="QGY38745.1"/>
    <property type="molecule type" value="Genomic_DNA"/>
</dbReference>
<proteinExistence type="predicted"/>
<dbReference type="Proteomes" id="UP000428328">
    <property type="component" value="Chromosome"/>
</dbReference>